<dbReference type="InterPro" id="IPR011989">
    <property type="entry name" value="ARM-like"/>
</dbReference>
<dbReference type="Proteomes" id="UP000236333">
    <property type="component" value="Unassembled WGS sequence"/>
</dbReference>
<evidence type="ECO:0000256" key="1">
    <source>
        <dbReference type="SAM" id="MobiDB-lite"/>
    </source>
</evidence>
<feature type="compositionally biased region" description="Gly residues" evidence="1">
    <location>
        <begin position="692"/>
        <end position="703"/>
    </location>
</feature>
<feature type="compositionally biased region" description="Low complexity" evidence="1">
    <location>
        <begin position="629"/>
        <end position="656"/>
    </location>
</feature>
<dbReference type="OrthoDB" id="549636at2759"/>
<feature type="region of interest" description="Disordered" evidence="1">
    <location>
        <begin position="456"/>
        <end position="487"/>
    </location>
</feature>
<gene>
    <name evidence="3" type="ORF">TSOC_014352</name>
</gene>
<organism evidence="3 4">
    <name type="scientific">Tetrabaena socialis</name>
    <dbReference type="NCBI Taxonomy" id="47790"/>
    <lineage>
        <taxon>Eukaryota</taxon>
        <taxon>Viridiplantae</taxon>
        <taxon>Chlorophyta</taxon>
        <taxon>core chlorophytes</taxon>
        <taxon>Chlorophyceae</taxon>
        <taxon>CS clade</taxon>
        <taxon>Chlamydomonadales</taxon>
        <taxon>Tetrabaenaceae</taxon>
        <taxon>Tetrabaena</taxon>
    </lineage>
</organism>
<comment type="caution">
    <text evidence="3">The sequence shown here is derived from an EMBL/GenBank/DDBJ whole genome shotgun (WGS) entry which is preliminary data.</text>
</comment>
<dbReference type="InterPro" id="IPR016024">
    <property type="entry name" value="ARM-type_fold"/>
</dbReference>
<sequence length="775" mass="73946">NAANQLTAREHGLLPLLLSLVAGLAEQRRSSATELVLDDMAPLGAACLDALEAAVRGSRGNQDALVGLGALHPLCAFVRDPQLDGQVRTRAVTLLEALADGHAPAQAGALALGVVPAAVGWLERCCAGMGAAAEGPERPPARAHRGPEAEAARALLALLAALLRGGGAQMRAALVSAGALTVLLQLLQGAAAAAPADEERAAGWEEGTAVLAAGVLAALADGDTDVQNELVAQGVLAAAGGVLRQGGAAAAAALALLSVVLRGNTYVKNTARQAGLPAALVAAVRRCGLEGGEGAAAAAAALAELAAGNHANQEAVAVQGGLEVAVELARDAVAAALPPQAEQQQRQQLPSWAQGADYEGGEGGSGGVDDAAAASAAAAAAASRLLCALFGLVAACVELNAGNQEFVRELGGVTLVADFLLAATAAARVRRLVRASLTPLALQLANAEACRAQLEAAAPPPHASTPAPAAAGGGMRGGMGSGGAGGAVSAMTSAALEGSSSVGGWLPVSTVALEDLSASAASSAARPAGPAPARPLVTAAPASSHSFSGGTRPPAQAATAGAHAAPPEPPATAAASTHPAAVAARPPSGGSGLPHGAAPAPAPHAEASAGAHPASAGPTPPHSARDSRPTSSSGTAAAPGSGASGASGASTPRVSLSSAAAAAFAPSALYPATSALGRRSRGASPSPSTSGLGPGPSRTGGAGPDAAGVDGSGASPLRVHGRGAESAAAAGASSAAATVAGRDGGRAAQGLQAQVSGGGSSGPMSDDDELSMIAQ</sequence>
<feature type="compositionally biased region" description="Low complexity" evidence="1">
    <location>
        <begin position="337"/>
        <end position="357"/>
    </location>
</feature>
<feature type="signal peptide" evidence="2">
    <location>
        <begin position="1"/>
        <end position="32"/>
    </location>
</feature>
<feature type="compositionally biased region" description="Low complexity" evidence="1">
    <location>
        <begin position="704"/>
        <end position="716"/>
    </location>
</feature>
<evidence type="ECO:0000313" key="3">
    <source>
        <dbReference type="EMBL" id="PNG99857.1"/>
    </source>
</evidence>
<proteinExistence type="predicted"/>
<feature type="non-terminal residue" evidence="3">
    <location>
        <position position="1"/>
    </location>
</feature>
<dbReference type="Gene3D" id="1.25.10.10">
    <property type="entry name" value="Leucine-rich Repeat Variant"/>
    <property type="match status" value="2"/>
</dbReference>
<accession>A0A2J7ZHX1</accession>
<feature type="compositionally biased region" description="Low complexity" evidence="1">
    <location>
        <begin position="553"/>
        <end position="617"/>
    </location>
</feature>
<feature type="compositionally biased region" description="Low complexity" evidence="1">
    <location>
        <begin position="674"/>
        <end position="691"/>
    </location>
</feature>
<feature type="compositionally biased region" description="Acidic residues" evidence="1">
    <location>
        <begin position="765"/>
        <end position="775"/>
    </location>
</feature>
<name>A0A2J7ZHX1_9CHLO</name>
<dbReference type="SUPFAM" id="SSF48371">
    <property type="entry name" value="ARM repeat"/>
    <property type="match status" value="2"/>
</dbReference>
<keyword evidence="4" id="KW-1185">Reference proteome</keyword>
<reference evidence="3 4" key="1">
    <citation type="journal article" date="2017" name="Mol. Biol. Evol.">
        <title>The 4-celled Tetrabaena socialis nuclear genome reveals the essential components for genetic control of cell number at the origin of multicellularity in the volvocine lineage.</title>
        <authorList>
            <person name="Featherston J."/>
            <person name="Arakaki Y."/>
            <person name="Hanschen E.R."/>
            <person name="Ferris P.J."/>
            <person name="Michod R.E."/>
            <person name="Olson B.J.S.C."/>
            <person name="Nozaki H."/>
            <person name="Durand P.M."/>
        </authorList>
    </citation>
    <scope>NUCLEOTIDE SEQUENCE [LARGE SCALE GENOMIC DNA]</scope>
    <source>
        <strain evidence="3 4">NIES-571</strain>
    </source>
</reference>
<feature type="region of interest" description="Disordered" evidence="1">
    <location>
        <begin position="674"/>
        <end position="775"/>
    </location>
</feature>
<keyword evidence="2" id="KW-0732">Signal</keyword>
<feature type="region of interest" description="Disordered" evidence="1">
    <location>
        <begin position="337"/>
        <end position="364"/>
    </location>
</feature>
<dbReference type="AlphaFoldDB" id="A0A2J7ZHX1"/>
<feature type="compositionally biased region" description="Low complexity" evidence="1">
    <location>
        <begin position="724"/>
        <end position="741"/>
    </location>
</feature>
<evidence type="ECO:0000313" key="4">
    <source>
        <dbReference type="Proteomes" id="UP000236333"/>
    </source>
</evidence>
<feature type="non-terminal residue" evidence="3">
    <location>
        <position position="775"/>
    </location>
</feature>
<protein>
    <submittedName>
        <fullName evidence="3">Uncharacterized protein</fullName>
    </submittedName>
</protein>
<feature type="compositionally biased region" description="Gly residues" evidence="1">
    <location>
        <begin position="471"/>
        <end position="486"/>
    </location>
</feature>
<feature type="chain" id="PRO_5014339885" evidence="2">
    <location>
        <begin position="33"/>
        <end position="775"/>
    </location>
</feature>
<dbReference type="EMBL" id="PGGS01002031">
    <property type="protein sequence ID" value="PNG99857.1"/>
    <property type="molecule type" value="Genomic_DNA"/>
</dbReference>
<feature type="region of interest" description="Disordered" evidence="1">
    <location>
        <begin position="524"/>
        <end position="656"/>
    </location>
</feature>
<evidence type="ECO:0000256" key="2">
    <source>
        <dbReference type="SAM" id="SignalP"/>
    </source>
</evidence>